<dbReference type="Proteomes" id="UP000011115">
    <property type="component" value="Unassembled WGS sequence"/>
</dbReference>
<keyword evidence="3" id="KW-1185">Reference proteome</keyword>
<reference evidence="2" key="2">
    <citation type="submission" date="2015-06" db="UniProtKB">
        <authorList>
            <consortium name="EnsemblPlants"/>
        </authorList>
    </citation>
    <scope>IDENTIFICATION</scope>
    <source>
        <strain evidence="2">DM1-3 516 R44</strain>
    </source>
</reference>
<evidence type="ECO:0000313" key="3">
    <source>
        <dbReference type="Proteomes" id="UP000011115"/>
    </source>
</evidence>
<evidence type="ECO:0000313" key="2">
    <source>
        <dbReference type="EnsemblPlants" id="PGSC0003DMT400095895"/>
    </source>
</evidence>
<feature type="compositionally biased region" description="Basic and acidic residues" evidence="1">
    <location>
        <begin position="62"/>
        <end position="71"/>
    </location>
</feature>
<feature type="compositionally biased region" description="Acidic residues" evidence="1">
    <location>
        <begin position="11"/>
        <end position="22"/>
    </location>
</feature>
<dbReference type="InParanoid" id="M1DX97"/>
<feature type="region of interest" description="Disordered" evidence="1">
    <location>
        <begin position="1"/>
        <end position="76"/>
    </location>
</feature>
<sequence>MEGFTHTPSQSEEEGSGSESGEESVSGSESGKESGSDFGSGKKSDSGSQENAVDPKPAEGAQDEKKSKREDEDASTEAVMIQYVHQHEVEPVVRQHVIESFYSMWTVNMSEDLFKNGIVSKSDVFRGRPVMPETRIVVSNV</sequence>
<feature type="compositionally biased region" description="Basic and acidic residues" evidence="1">
    <location>
        <begin position="30"/>
        <end position="45"/>
    </location>
</feature>
<dbReference type="AlphaFoldDB" id="M1DX97"/>
<accession>M1DX97</accession>
<name>M1DX97_SOLTU</name>
<dbReference type="EnsemblPlants" id="PGSC0003DMT400095895">
    <property type="protein sequence ID" value="PGSC0003DMT400095895"/>
    <property type="gene ID" value="PGSC0003DMG400045466"/>
</dbReference>
<dbReference type="Gramene" id="PGSC0003DMT400095895">
    <property type="protein sequence ID" value="PGSC0003DMT400095895"/>
    <property type="gene ID" value="PGSC0003DMG400045466"/>
</dbReference>
<dbReference type="PaxDb" id="4113-PGSC0003DMT400095895"/>
<proteinExistence type="predicted"/>
<dbReference type="HOGENOM" id="CLU_1828760_0_0_1"/>
<reference evidence="3" key="1">
    <citation type="journal article" date="2011" name="Nature">
        <title>Genome sequence and analysis of the tuber crop potato.</title>
        <authorList>
            <consortium name="The Potato Genome Sequencing Consortium"/>
        </authorList>
    </citation>
    <scope>NUCLEOTIDE SEQUENCE [LARGE SCALE GENOMIC DNA]</scope>
    <source>
        <strain evidence="3">cv. DM1-3 516 R44</strain>
    </source>
</reference>
<evidence type="ECO:0000256" key="1">
    <source>
        <dbReference type="SAM" id="MobiDB-lite"/>
    </source>
</evidence>
<organism evidence="2 3">
    <name type="scientific">Solanum tuberosum</name>
    <name type="common">Potato</name>
    <dbReference type="NCBI Taxonomy" id="4113"/>
    <lineage>
        <taxon>Eukaryota</taxon>
        <taxon>Viridiplantae</taxon>
        <taxon>Streptophyta</taxon>
        <taxon>Embryophyta</taxon>
        <taxon>Tracheophyta</taxon>
        <taxon>Spermatophyta</taxon>
        <taxon>Magnoliopsida</taxon>
        <taxon>eudicotyledons</taxon>
        <taxon>Gunneridae</taxon>
        <taxon>Pentapetalae</taxon>
        <taxon>asterids</taxon>
        <taxon>lamiids</taxon>
        <taxon>Solanales</taxon>
        <taxon>Solanaceae</taxon>
        <taxon>Solanoideae</taxon>
        <taxon>Solaneae</taxon>
        <taxon>Solanum</taxon>
    </lineage>
</organism>
<protein>
    <submittedName>
        <fullName evidence="2">Uncharacterized protein</fullName>
    </submittedName>
</protein>